<gene>
    <name evidence="2" type="ORF">C5U62_02860</name>
</gene>
<dbReference type="GO" id="GO:0005524">
    <property type="term" value="F:ATP binding"/>
    <property type="evidence" value="ECO:0007669"/>
    <property type="project" value="UniProtKB-KW"/>
</dbReference>
<evidence type="ECO:0000259" key="1">
    <source>
        <dbReference type="Pfam" id="PF13175"/>
    </source>
</evidence>
<dbReference type="PANTHER" id="PTHR43581:SF2">
    <property type="entry name" value="EXCINUCLEASE ATPASE SUBUNIT"/>
    <property type="match status" value="1"/>
</dbReference>
<protein>
    <submittedName>
        <fullName evidence="2">ABC transporter ATP-binding protein</fullName>
    </submittedName>
</protein>
<comment type="caution">
    <text evidence="2">The sequence shown here is derived from an EMBL/GenBank/DDBJ whole genome shotgun (WGS) entry which is preliminary data.</text>
</comment>
<feature type="domain" description="Endonuclease GajA/Old nuclease/RecF-like AAA" evidence="1">
    <location>
        <begin position="17"/>
        <end position="418"/>
    </location>
</feature>
<dbReference type="Pfam" id="PF13175">
    <property type="entry name" value="AAA_15"/>
    <property type="match status" value="1"/>
</dbReference>
<dbReference type="InterPro" id="IPR041685">
    <property type="entry name" value="AAA_GajA/Old/RecF-like"/>
</dbReference>
<dbReference type="Proteomes" id="UP000244178">
    <property type="component" value="Unassembled WGS sequence"/>
</dbReference>
<dbReference type="PANTHER" id="PTHR43581">
    <property type="entry name" value="ATP/GTP PHOSPHATASE"/>
    <property type="match status" value="1"/>
</dbReference>
<dbReference type="AlphaFoldDB" id="A0A2T6GRZ8"/>
<dbReference type="CDD" id="cd00267">
    <property type="entry name" value="ABC_ATPase"/>
    <property type="match status" value="1"/>
</dbReference>
<dbReference type="SUPFAM" id="SSF52540">
    <property type="entry name" value="P-loop containing nucleoside triphosphate hydrolases"/>
    <property type="match status" value="1"/>
</dbReference>
<organism evidence="2 3">
    <name type="scientific">Pseudomonas protegens</name>
    <dbReference type="NCBI Taxonomy" id="380021"/>
    <lineage>
        <taxon>Bacteria</taxon>
        <taxon>Pseudomonadati</taxon>
        <taxon>Pseudomonadota</taxon>
        <taxon>Gammaproteobacteria</taxon>
        <taxon>Pseudomonadales</taxon>
        <taxon>Pseudomonadaceae</taxon>
        <taxon>Pseudomonas</taxon>
    </lineage>
</organism>
<sequence>MISLHASPRIKRDFMYKIVEVTIDGFWQGFQAAAKFGSDVNIIIGKNGTGKSTFMNILSAVLDVDPIALEQNEFTSVVIKLKNGTRYKTIKVKKESGDNAFFVRYTISRSTYQFPLVFGEEVRYASMARRRALDTVAEILECLSGFVRVASLSVYRLRASIDSDAKQSRRILGPVDVHLENLMRGLTEYQLELSQASRNISVGLQKEVLTSLLYRREEKARTLFDFDEERQRKDLISVYKNLGILDAEVNKRIQEHLVLVKEAISMSMVEKPDWNSIDLEALDAAERVHNVFNMSLRAEQKTKELYSHANSFLQLLSKFIVGKEFKIDSSGKLAIFRSGVAVHDKGQRILVEKLSSGEKQLIILFVEALLQRQKPYVFLADEPELSLHIEWQRNIIPAIREINPNAQIIVATHSPEVAGKYRNNIINMGGVLHASA</sequence>
<name>A0A2T6GRZ8_9PSED</name>
<dbReference type="EMBL" id="PYJM01000001">
    <property type="protein sequence ID" value="PUA46935.1"/>
    <property type="molecule type" value="Genomic_DNA"/>
</dbReference>
<reference evidence="2 3" key="1">
    <citation type="submission" date="2018-03" db="EMBL/GenBank/DDBJ databases">
        <title>Draft genome sequence of the plant growth promoting rhizobacterium Pseudomonas protegens strain BNJ-SS-45 isolated from wheat (Triticum aestivum) rhizosphere.</title>
        <authorList>
            <person name="Bajpai A."/>
            <person name="Shende K."/>
            <person name="Meena N."/>
            <person name="Upadhyayula S.R."/>
            <person name="Suravajhala P."/>
            <person name="Medicherla K.M."/>
            <person name="Johri B.N."/>
        </authorList>
    </citation>
    <scope>NUCLEOTIDE SEQUENCE [LARGE SCALE GENOMIC DNA]</scope>
    <source>
        <strain evidence="2 3">BNJ-SS-45</strain>
    </source>
</reference>
<evidence type="ECO:0000313" key="2">
    <source>
        <dbReference type="EMBL" id="PUA46935.1"/>
    </source>
</evidence>
<evidence type="ECO:0000313" key="3">
    <source>
        <dbReference type="Proteomes" id="UP000244178"/>
    </source>
</evidence>
<keyword evidence="2" id="KW-0547">Nucleotide-binding</keyword>
<accession>A0A2T6GRZ8</accession>
<dbReference type="Gene3D" id="3.40.50.300">
    <property type="entry name" value="P-loop containing nucleotide triphosphate hydrolases"/>
    <property type="match status" value="1"/>
</dbReference>
<keyword evidence="2" id="KW-0067">ATP-binding</keyword>
<proteinExistence type="predicted"/>
<dbReference type="InterPro" id="IPR027417">
    <property type="entry name" value="P-loop_NTPase"/>
</dbReference>
<dbReference type="InterPro" id="IPR051396">
    <property type="entry name" value="Bact_Antivir_Def_Nuclease"/>
</dbReference>